<dbReference type="AlphaFoldDB" id="A0A5E4YV16"/>
<dbReference type="EMBL" id="CABPSK010000006">
    <property type="protein sequence ID" value="VVE52709.1"/>
    <property type="molecule type" value="Genomic_DNA"/>
</dbReference>
<dbReference type="GeneID" id="300406781"/>
<dbReference type="SUPFAM" id="SSF55874">
    <property type="entry name" value="ATPase domain of HSP90 chaperone/DNA topoisomerase II/histidine kinase"/>
    <property type="match status" value="1"/>
</dbReference>
<evidence type="ECO:0000313" key="2">
    <source>
        <dbReference type="EMBL" id="VVE52709.1"/>
    </source>
</evidence>
<dbReference type="RefSeq" id="WP_150682007.1">
    <property type="nucleotide sequence ID" value="NZ_CABPSK010000006.1"/>
</dbReference>
<organism evidence="2 3">
    <name type="scientific">Pandoraea pneumonica</name>
    <dbReference type="NCBI Taxonomy" id="2508299"/>
    <lineage>
        <taxon>Bacteria</taxon>
        <taxon>Pseudomonadati</taxon>
        <taxon>Pseudomonadota</taxon>
        <taxon>Betaproteobacteria</taxon>
        <taxon>Burkholderiales</taxon>
        <taxon>Burkholderiaceae</taxon>
        <taxon>Pandoraea</taxon>
    </lineage>
</organism>
<feature type="domain" description="DUF4325" evidence="1">
    <location>
        <begin position="281"/>
        <end position="336"/>
    </location>
</feature>
<dbReference type="Pfam" id="PF14213">
    <property type="entry name" value="DUF4325"/>
    <property type="match status" value="1"/>
</dbReference>
<evidence type="ECO:0000313" key="3">
    <source>
        <dbReference type="Proteomes" id="UP000366945"/>
    </source>
</evidence>
<proteinExistence type="predicted"/>
<protein>
    <recommendedName>
        <fullName evidence="1">DUF4325 domain-containing protein</fullName>
    </recommendedName>
</protein>
<dbReference type="InterPro" id="IPR025474">
    <property type="entry name" value="DUF4325"/>
</dbReference>
<keyword evidence="3" id="KW-1185">Reference proteome</keyword>
<dbReference type="Proteomes" id="UP000366945">
    <property type="component" value="Unassembled WGS sequence"/>
</dbReference>
<accession>A0A5E4YV16</accession>
<dbReference type="OrthoDB" id="1778336at2"/>
<gene>
    <name evidence="2" type="ORF">PPN31114_04800</name>
</gene>
<reference evidence="2 3" key="1">
    <citation type="submission" date="2019-08" db="EMBL/GenBank/DDBJ databases">
        <authorList>
            <person name="Peeters C."/>
        </authorList>
    </citation>
    <scope>NUCLEOTIDE SEQUENCE [LARGE SCALE GENOMIC DNA]</scope>
    <source>
        <strain evidence="2 3">LMG 31114</strain>
    </source>
</reference>
<sequence length="346" mass="39259">MDPTRFDADSARLLSEQYKFDESSPLAPILETARGISRQAAASQVRRWVAAGLLQEDGNHRPKRYTLCRLEHHAKAFELHGFDEHVVWTDAIRPLIARYADPAAMRIWDYGATEMLNNAKDHSEGTAVTVSVVITGAFATMLISDDGEGIFRRLTRLCALPDERLAILELAKGKLTTDPAHHSGEGIFFTSRAFDRFQIHSGDLIFDHTDRHEDMLTDDANTKQGTVVALRLCHFTERSLRTIFDEYTEMDDDEGLSRFNKTVIPVRLARFGSESVVSRSQAQRLLARIERFHTVIFDFADIDTIGQGFADEIFRVFNQQRPEVRLKITNANDDVQYMINRVGGTR</sequence>
<name>A0A5E4YV16_9BURK</name>
<dbReference type="InterPro" id="IPR036890">
    <property type="entry name" value="HATPase_C_sf"/>
</dbReference>
<evidence type="ECO:0000259" key="1">
    <source>
        <dbReference type="Pfam" id="PF14213"/>
    </source>
</evidence>